<dbReference type="STRING" id="1641165.XM38_21240"/>
<protein>
    <recommendedName>
        <fullName evidence="2">VWFA domain-containing protein</fullName>
    </recommendedName>
</protein>
<dbReference type="InterPro" id="IPR002035">
    <property type="entry name" value="VWF_A"/>
</dbReference>
<gene>
    <name evidence="3" type="ORF">XM38_052690</name>
</gene>
<sequence>MKVGLHGAFNDAHVDGAQSGSQRQLALSVAAVADADQRQAPLNLCLILDYSGSMNGAPLQTVQQAAYTIVDHLDAQDSLSVVGFNHQAHVLVASQPVAERDRIKGQISRLQAKGGTAIDEGLKLGIEEVAKGKEPHRISQIFLLTDGENEHGDNDRCLKLSTLAADYNLTLSTLGFGDHWNQDVLEHLADAGGGSLSYIQSPDDAMAAFSRLFDRVQSVALTNAYLHLEFASGVRLAEFKPMAQVSPETVELSVTTEGNRAAVRLGDLMVDRPRVVLANLYIDQLSTGQQAVVRAQVQYDVPGQGLLDQTSAPLTLSLAVQSAYEPAPDEEVQQYVWALAKYRQTQIAEQKLRQGDRQGAVTLLQSAAQTALQMGDSSAATVLQDNATRLQAGQDLSERDRKQTRIVSKTRLQSH</sequence>
<evidence type="ECO:0000313" key="4">
    <source>
        <dbReference type="Proteomes" id="UP000191901"/>
    </source>
</evidence>
<dbReference type="PROSITE" id="PS50234">
    <property type="entry name" value="VWFA"/>
    <property type="match status" value="1"/>
</dbReference>
<dbReference type="SMART" id="SM00327">
    <property type="entry name" value="VWA"/>
    <property type="match status" value="1"/>
</dbReference>
<feature type="domain" description="VWFA" evidence="2">
    <location>
        <begin position="43"/>
        <end position="216"/>
    </location>
</feature>
<keyword evidence="4" id="KW-1185">Reference proteome</keyword>
<dbReference type="SUPFAM" id="SSF53300">
    <property type="entry name" value="vWA-like"/>
    <property type="match status" value="1"/>
</dbReference>
<dbReference type="EMBL" id="CP021983">
    <property type="protein sequence ID" value="ASC74294.1"/>
    <property type="molecule type" value="Genomic_DNA"/>
</dbReference>
<dbReference type="InterPro" id="IPR051266">
    <property type="entry name" value="CLCR"/>
</dbReference>
<dbReference type="AlphaFoldDB" id="A0A1Z3HVG4"/>
<dbReference type="Proteomes" id="UP000191901">
    <property type="component" value="Chromosome"/>
</dbReference>
<evidence type="ECO:0000313" key="3">
    <source>
        <dbReference type="EMBL" id="ASC74294.1"/>
    </source>
</evidence>
<feature type="region of interest" description="Disordered" evidence="1">
    <location>
        <begin position="394"/>
        <end position="415"/>
    </location>
</feature>
<evidence type="ECO:0000259" key="2">
    <source>
        <dbReference type="PROSITE" id="PS50234"/>
    </source>
</evidence>
<organism evidence="3 4">
    <name type="scientific">Halomicronema hongdechloris C2206</name>
    <dbReference type="NCBI Taxonomy" id="1641165"/>
    <lineage>
        <taxon>Bacteria</taxon>
        <taxon>Bacillati</taxon>
        <taxon>Cyanobacteriota</taxon>
        <taxon>Cyanophyceae</taxon>
        <taxon>Nodosilineales</taxon>
        <taxon>Nodosilineaceae</taxon>
        <taxon>Halomicronema</taxon>
    </lineage>
</organism>
<dbReference type="KEGG" id="hhg:XM38_052690"/>
<dbReference type="InterPro" id="IPR036465">
    <property type="entry name" value="vWFA_dom_sf"/>
</dbReference>
<dbReference type="PANTHER" id="PTHR10579:SF43">
    <property type="entry name" value="ZINC FINGER (C3HC4-TYPE RING FINGER) FAMILY PROTEIN"/>
    <property type="match status" value="1"/>
</dbReference>
<proteinExistence type="predicted"/>
<feature type="compositionally biased region" description="Polar residues" evidence="1">
    <location>
        <begin position="405"/>
        <end position="415"/>
    </location>
</feature>
<dbReference type="Gene3D" id="3.40.50.410">
    <property type="entry name" value="von Willebrand factor, type A domain"/>
    <property type="match status" value="1"/>
</dbReference>
<evidence type="ECO:0000256" key="1">
    <source>
        <dbReference type="SAM" id="MobiDB-lite"/>
    </source>
</evidence>
<dbReference type="Pfam" id="PF00092">
    <property type="entry name" value="VWA"/>
    <property type="match status" value="1"/>
</dbReference>
<name>A0A1Z3HVG4_9CYAN</name>
<dbReference type="RefSeq" id="WP_080812479.1">
    <property type="nucleotide sequence ID" value="NZ_CP021983.2"/>
</dbReference>
<dbReference type="OrthoDB" id="571198at2"/>
<reference evidence="3 4" key="1">
    <citation type="journal article" date="2016" name="Biochim. Biophys. Acta">
        <title>Characterization of red-shifted phycobilisomes isolated from the chlorophyll f-containing cyanobacterium Halomicronema hongdechloris.</title>
        <authorList>
            <person name="Li Y."/>
            <person name="Lin Y."/>
            <person name="Garvey C.J."/>
            <person name="Birch D."/>
            <person name="Corkery R.W."/>
            <person name="Loughlin P.C."/>
            <person name="Scheer H."/>
            <person name="Willows R.D."/>
            <person name="Chen M."/>
        </authorList>
    </citation>
    <scope>NUCLEOTIDE SEQUENCE [LARGE SCALE GENOMIC DNA]</scope>
    <source>
        <strain evidence="3 4">C2206</strain>
    </source>
</reference>
<dbReference type="PANTHER" id="PTHR10579">
    <property type="entry name" value="CALCIUM-ACTIVATED CHLORIDE CHANNEL REGULATOR"/>
    <property type="match status" value="1"/>
</dbReference>
<accession>A0A1Z3HVG4</accession>